<dbReference type="OrthoDB" id="2426488at2759"/>
<proteinExistence type="predicted"/>
<feature type="region of interest" description="Disordered" evidence="1">
    <location>
        <begin position="25"/>
        <end position="49"/>
    </location>
</feature>
<keyword evidence="3" id="KW-1185">Reference proteome</keyword>
<dbReference type="EMBL" id="JAAAID010000637">
    <property type="protein sequence ID" value="KAG0015338.1"/>
    <property type="molecule type" value="Genomic_DNA"/>
</dbReference>
<comment type="caution">
    <text evidence="2">The sequence shown here is derived from an EMBL/GenBank/DDBJ whole genome shotgun (WGS) entry which is preliminary data.</text>
</comment>
<dbReference type="Proteomes" id="UP000703661">
    <property type="component" value="Unassembled WGS sequence"/>
</dbReference>
<feature type="compositionally biased region" description="Polar residues" evidence="1">
    <location>
        <begin position="32"/>
        <end position="45"/>
    </location>
</feature>
<gene>
    <name evidence="2" type="ORF">BGZ80_009909</name>
</gene>
<evidence type="ECO:0000313" key="2">
    <source>
        <dbReference type="EMBL" id="KAG0015338.1"/>
    </source>
</evidence>
<reference evidence="2" key="1">
    <citation type="journal article" date="2020" name="Fungal Divers.">
        <title>Resolving the Mortierellaceae phylogeny through synthesis of multi-gene phylogenetics and phylogenomics.</title>
        <authorList>
            <person name="Vandepol N."/>
            <person name="Liber J."/>
            <person name="Desiro A."/>
            <person name="Na H."/>
            <person name="Kennedy M."/>
            <person name="Barry K."/>
            <person name="Grigoriev I.V."/>
            <person name="Miller A.N."/>
            <person name="O'Donnell K."/>
            <person name="Stajich J.E."/>
            <person name="Bonito G."/>
        </authorList>
    </citation>
    <scope>NUCLEOTIDE SEQUENCE</scope>
    <source>
        <strain evidence="2">NRRL 2769</strain>
    </source>
</reference>
<organism evidence="2 3">
    <name type="scientific">Entomortierella chlamydospora</name>
    <dbReference type="NCBI Taxonomy" id="101097"/>
    <lineage>
        <taxon>Eukaryota</taxon>
        <taxon>Fungi</taxon>
        <taxon>Fungi incertae sedis</taxon>
        <taxon>Mucoromycota</taxon>
        <taxon>Mortierellomycotina</taxon>
        <taxon>Mortierellomycetes</taxon>
        <taxon>Mortierellales</taxon>
        <taxon>Mortierellaceae</taxon>
        <taxon>Entomortierella</taxon>
    </lineage>
</organism>
<dbReference type="AlphaFoldDB" id="A0A9P6T0R9"/>
<protein>
    <submittedName>
        <fullName evidence="2">Uncharacterized protein</fullName>
    </submittedName>
</protein>
<name>A0A9P6T0R9_9FUNG</name>
<accession>A0A9P6T0R9</accession>
<evidence type="ECO:0000313" key="3">
    <source>
        <dbReference type="Proteomes" id="UP000703661"/>
    </source>
</evidence>
<evidence type="ECO:0000256" key="1">
    <source>
        <dbReference type="SAM" id="MobiDB-lite"/>
    </source>
</evidence>
<sequence>MSDGELPILASNAFTKRGAALSSAANIDQFEPPTSSTDSSNSMEIQSKKPTKIDTTIHKLGMFSKFSDTSLLHNTKGARIDKKQVVASMIWRSGKLFAKKAKTIAVFEHNAVKKLGKGNFGIVYQGK</sequence>